<gene>
    <name evidence="2" type="ORF">PSACC_01026</name>
</gene>
<feature type="signal peptide" evidence="1">
    <location>
        <begin position="1"/>
        <end position="23"/>
    </location>
</feature>
<name>A0A2H9TND9_9FUNG</name>
<dbReference type="EMBL" id="MTSL01000075">
    <property type="protein sequence ID" value="PJF19180.1"/>
    <property type="molecule type" value="Genomic_DNA"/>
</dbReference>
<organism evidence="2 3">
    <name type="scientific">Paramicrosporidium saccamoebae</name>
    <dbReference type="NCBI Taxonomy" id="1246581"/>
    <lineage>
        <taxon>Eukaryota</taxon>
        <taxon>Fungi</taxon>
        <taxon>Fungi incertae sedis</taxon>
        <taxon>Cryptomycota</taxon>
        <taxon>Cryptomycota incertae sedis</taxon>
        <taxon>Paramicrosporidium</taxon>
    </lineage>
</organism>
<dbReference type="Proteomes" id="UP000240830">
    <property type="component" value="Unassembled WGS sequence"/>
</dbReference>
<proteinExistence type="predicted"/>
<evidence type="ECO:0000256" key="1">
    <source>
        <dbReference type="SAM" id="SignalP"/>
    </source>
</evidence>
<accession>A0A2H9TND9</accession>
<dbReference type="AlphaFoldDB" id="A0A2H9TND9"/>
<keyword evidence="1" id="KW-0732">Signal</keyword>
<evidence type="ECO:0000313" key="2">
    <source>
        <dbReference type="EMBL" id="PJF19180.1"/>
    </source>
</evidence>
<feature type="chain" id="PRO_5014162348" evidence="1">
    <location>
        <begin position="24"/>
        <end position="381"/>
    </location>
</feature>
<sequence>MALTWSLYTVSLLLLLQISVVYPCSFGSAIGSLTDTIPRVDLGGKETIFYQSHGDAPQPCGHLVLDGDTLITNFGVCSAVGVLRLDDTNCWNLVYSAKVVKGDLVLVVIQRESNHNPLWYFQQPIQATNFLTKLENFLRTVNSVPGSWAGGFVIEREHATEVANNKVEVPATTLEFERSRHDKRGRDEDVTDDNGQLRSKRVKWPHVVNTVSKDLRISSHFPVGFEKLSMYSANSTDIQLETTVHWLTEYNVQRSLQRSCGCTLDGNMANITIKNGSWSVVFHGDQRTTTIANGDVRNGVVTKRSIEVQKGDLILLEVPTTHQIDYDSISKISMILSDYIYMINYGLANPADCTATKILRDIVEKIHSEAPGISGAMILIE</sequence>
<evidence type="ECO:0000313" key="3">
    <source>
        <dbReference type="Proteomes" id="UP000240830"/>
    </source>
</evidence>
<keyword evidence="3" id="KW-1185">Reference proteome</keyword>
<reference evidence="2 3" key="1">
    <citation type="submission" date="2016-10" db="EMBL/GenBank/DDBJ databases">
        <title>The genome of Paramicrosporidium saccamoebae is the missing link in understanding Cryptomycota and Microsporidia evolution.</title>
        <authorList>
            <person name="Quandt C.A."/>
            <person name="Beaudet D."/>
            <person name="Corsaro D."/>
            <person name="Michel R."/>
            <person name="Corradi N."/>
            <person name="James T."/>
        </authorList>
    </citation>
    <scope>NUCLEOTIDE SEQUENCE [LARGE SCALE GENOMIC DNA]</scope>
    <source>
        <strain evidence="2 3">KSL3</strain>
    </source>
</reference>
<comment type="caution">
    <text evidence="2">The sequence shown here is derived from an EMBL/GenBank/DDBJ whole genome shotgun (WGS) entry which is preliminary data.</text>
</comment>
<protein>
    <submittedName>
        <fullName evidence="2">Uncharacterized protein</fullName>
    </submittedName>
</protein>